<dbReference type="Proteomes" id="UP000481858">
    <property type="component" value="Unassembled WGS sequence"/>
</dbReference>
<sequence>MANSSPSAGQPQTGALQGSQFVELDFTPDNHTLNRAQEDEAIYWSSDYKELSHGALFARAARTRERLIPDLKNTLTKLSTSTTRRVLYNGKSCDLEPPRKRYKLRLTGRVDAPSTNRILMTGWVWIQCSDKYSIWKIKKRLDELKWLDNHEWAPVHLYLEPIVTANAESKLEGDLYDYRTGVSIGDGFELHVDIARTGEDGSLCGRPCRSRITYESRVVNESFCRIGGVLRINDSVDALITTAHGILNYFLITLIPLLEQSDDTRNQPNTSDEIPDDSSDESDMEEFLRQEQQDGIGSESPPKDSLGYLDVSQLQQWEPLKPFDTITYIAQAEQKGTGSMWDLYFGQFDADYALFRQPEWPDSSQGLPSNNLYTIGSGDAKVEFDKRIPMESSQMASMDFKTSYILLGTQEVIPVQLFPDEVEISMHGVKFKTLKLRAPKVLAQGTSGSWVVREEKLCGVIIAIYQLEPYALMLPSAAVSFDLTKLGTSINTVSLPRADSRLPRHDSSSAQQRGTIISAFEPLAGRQEMQTERAGPIYLDDVLALRTSYQSYTPMTPSYQSVGTSMWSVAYGQEEVSRSTFSSEAAQLQGTRISRWLQTPDDPSIVARLAYGPRHTADELEPLHLCHGVKQERMRLDSNTYSSVEVVGGKTSLYT</sequence>
<dbReference type="AlphaFoldDB" id="A0A7C8ITD6"/>
<reference evidence="2 3" key="1">
    <citation type="submission" date="2019-12" db="EMBL/GenBank/DDBJ databases">
        <title>Draft genome sequence of the ascomycete Xylaria multiplex DSM 110363.</title>
        <authorList>
            <person name="Buettner E."/>
            <person name="Kellner H."/>
        </authorList>
    </citation>
    <scope>NUCLEOTIDE SEQUENCE [LARGE SCALE GENOMIC DNA]</scope>
    <source>
        <strain evidence="2 3">DSM 110363</strain>
    </source>
</reference>
<dbReference type="OrthoDB" id="4395072at2759"/>
<protein>
    <submittedName>
        <fullName evidence="2">Uncharacterized protein</fullName>
    </submittedName>
</protein>
<evidence type="ECO:0000313" key="2">
    <source>
        <dbReference type="EMBL" id="KAF2969778.1"/>
    </source>
</evidence>
<feature type="region of interest" description="Disordered" evidence="1">
    <location>
        <begin position="262"/>
        <end position="305"/>
    </location>
</feature>
<keyword evidence="3" id="KW-1185">Reference proteome</keyword>
<dbReference type="InParanoid" id="A0A7C8ITD6"/>
<proteinExistence type="predicted"/>
<gene>
    <name evidence="2" type="ORF">GQX73_g3795</name>
</gene>
<organism evidence="2 3">
    <name type="scientific">Xylaria multiplex</name>
    <dbReference type="NCBI Taxonomy" id="323545"/>
    <lineage>
        <taxon>Eukaryota</taxon>
        <taxon>Fungi</taxon>
        <taxon>Dikarya</taxon>
        <taxon>Ascomycota</taxon>
        <taxon>Pezizomycotina</taxon>
        <taxon>Sordariomycetes</taxon>
        <taxon>Xylariomycetidae</taxon>
        <taxon>Xylariales</taxon>
        <taxon>Xylariaceae</taxon>
        <taxon>Xylaria</taxon>
    </lineage>
</organism>
<dbReference type="EMBL" id="WUBL01000031">
    <property type="protein sequence ID" value="KAF2969778.1"/>
    <property type="molecule type" value="Genomic_DNA"/>
</dbReference>
<name>A0A7C8ITD6_9PEZI</name>
<accession>A0A7C8ITD6</accession>
<feature type="compositionally biased region" description="Acidic residues" evidence="1">
    <location>
        <begin position="273"/>
        <end position="285"/>
    </location>
</feature>
<evidence type="ECO:0000256" key="1">
    <source>
        <dbReference type="SAM" id="MobiDB-lite"/>
    </source>
</evidence>
<evidence type="ECO:0000313" key="3">
    <source>
        <dbReference type="Proteomes" id="UP000481858"/>
    </source>
</evidence>
<comment type="caution">
    <text evidence="2">The sequence shown here is derived from an EMBL/GenBank/DDBJ whole genome shotgun (WGS) entry which is preliminary data.</text>
</comment>